<evidence type="ECO:0000313" key="1">
    <source>
        <dbReference type="EMBL" id="WMD23833.1"/>
    </source>
</evidence>
<dbReference type="Pfam" id="PF18728">
    <property type="entry name" value="HEPN_AbiV"/>
    <property type="match status" value="1"/>
</dbReference>
<dbReference type="EMBL" id="CP132976">
    <property type="protein sequence ID" value="WMD23833.1"/>
    <property type="molecule type" value="Genomic_DNA"/>
</dbReference>
<sequence>MPLVTEPRSLFEAKHLPRAYGLGQIFSEELAKSILVRTINLTGTSESEISNVAKLLRDHKEKIGFLVTYAARLSEELQAQLGAIQERLIDQTSDIKRDTMYVACKAKSVVAPRRKLRLSISNALPRSRSPCRSMP</sequence>
<proteinExistence type="predicted"/>
<keyword evidence="2" id="KW-1185">Reference proteome</keyword>
<accession>A0ABY9MCC9</accession>
<reference evidence="1 2" key="1">
    <citation type="submission" date="2023-08" db="EMBL/GenBank/DDBJ databases">
        <title>Achromobacter seleniivolatilans sp. nov., isolated from seleniferous soil.</title>
        <authorList>
            <person name="Zhang S."/>
            <person name="Li K."/>
            <person name="Peng J."/>
            <person name="Zhao Q."/>
            <person name="Wang H."/>
            <person name="Guo Y."/>
        </authorList>
    </citation>
    <scope>NUCLEOTIDE SEQUENCE [LARGE SCALE GENOMIC DNA]</scope>
    <source>
        <strain evidence="1 2">R39</strain>
    </source>
</reference>
<dbReference type="Proteomes" id="UP001234798">
    <property type="component" value="Chromosome"/>
</dbReference>
<name>A0ABY9MCC9_9BURK</name>
<dbReference type="RefSeq" id="WP_306951637.1">
    <property type="nucleotide sequence ID" value="NZ_CP132976.1"/>
</dbReference>
<protein>
    <submittedName>
        <fullName evidence="1">AbiV family abortive infection protein</fullName>
    </submittedName>
</protein>
<gene>
    <name evidence="1" type="ORF">RAS12_26845</name>
</gene>
<dbReference type="InterPro" id="IPR030987">
    <property type="entry name" value="AbiV"/>
</dbReference>
<organism evidence="1 2">
    <name type="scientific">Achromobacter seleniivolatilans</name>
    <dbReference type="NCBI Taxonomy" id="3047478"/>
    <lineage>
        <taxon>Bacteria</taxon>
        <taxon>Pseudomonadati</taxon>
        <taxon>Pseudomonadota</taxon>
        <taxon>Betaproteobacteria</taxon>
        <taxon>Burkholderiales</taxon>
        <taxon>Alcaligenaceae</taxon>
        <taxon>Achromobacter</taxon>
    </lineage>
</organism>
<evidence type="ECO:0000313" key="2">
    <source>
        <dbReference type="Proteomes" id="UP001234798"/>
    </source>
</evidence>
<dbReference type="NCBIfam" id="TIGR04498">
    <property type="entry name" value="AbiV_defense"/>
    <property type="match status" value="1"/>
</dbReference>